<dbReference type="PRINTS" id="PR00943">
    <property type="entry name" value="CUATPASE"/>
</dbReference>
<dbReference type="InterPro" id="IPR001757">
    <property type="entry name" value="P_typ_ATPase"/>
</dbReference>
<dbReference type="AlphaFoldDB" id="A0A1F6P0C6"/>
<dbReference type="InterPro" id="IPR018303">
    <property type="entry name" value="ATPase_P-typ_P_site"/>
</dbReference>
<dbReference type="SUPFAM" id="SSF56784">
    <property type="entry name" value="HAD-like"/>
    <property type="match status" value="1"/>
</dbReference>
<dbReference type="EMBL" id="MFRC01000035">
    <property type="protein sequence ID" value="OGH89625.1"/>
    <property type="molecule type" value="Genomic_DNA"/>
</dbReference>
<comment type="caution">
    <text evidence="10">The sequence shown here is derived from an EMBL/GenBank/DDBJ whole genome shotgun (WGS) entry which is preliminary data.</text>
</comment>
<dbReference type="Pfam" id="PF00122">
    <property type="entry name" value="E1-E2_ATPase"/>
    <property type="match status" value="1"/>
</dbReference>
<dbReference type="SFLD" id="SFLDS00003">
    <property type="entry name" value="Haloacid_Dehalogenase"/>
    <property type="match status" value="1"/>
</dbReference>
<comment type="subcellular location">
    <subcellularLocation>
        <location evidence="8">Cell membrane</location>
    </subcellularLocation>
    <subcellularLocation>
        <location evidence="1">Membrane</location>
    </subcellularLocation>
</comment>
<dbReference type="SUPFAM" id="SSF81665">
    <property type="entry name" value="Calcium ATPase, transmembrane domain M"/>
    <property type="match status" value="1"/>
</dbReference>
<dbReference type="NCBIfam" id="TIGR01525">
    <property type="entry name" value="ATPase-IB_hvy"/>
    <property type="match status" value="1"/>
</dbReference>
<reference evidence="10 11" key="1">
    <citation type="journal article" date="2016" name="Nat. Commun.">
        <title>Thousands of microbial genomes shed light on interconnected biogeochemical processes in an aquifer system.</title>
        <authorList>
            <person name="Anantharaman K."/>
            <person name="Brown C.T."/>
            <person name="Hug L.A."/>
            <person name="Sharon I."/>
            <person name="Castelle C.J."/>
            <person name="Probst A.J."/>
            <person name="Thomas B.C."/>
            <person name="Singh A."/>
            <person name="Wilkins M.J."/>
            <person name="Karaoz U."/>
            <person name="Brodie E.L."/>
            <person name="Williams K.H."/>
            <person name="Hubbard S.S."/>
            <person name="Banfield J.F."/>
        </authorList>
    </citation>
    <scope>NUCLEOTIDE SEQUENCE [LARGE SCALE GENOMIC DNA]</scope>
</reference>
<dbReference type="InterPro" id="IPR023299">
    <property type="entry name" value="ATPase_P-typ_cyto_dom_N"/>
</dbReference>
<dbReference type="GO" id="GO:0005524">
    <property type="term" value="F:ATP binding"/>
    <property type="evidence" value="ECO:0007669"/>
    <property type="project" value="UniProtKB-UniRule"/>
</dbReference>
<dbReference type="PANTHER" id="PTHR48085">
    <property type="entry name" value="CADMIUM/ZINC-TRANSPORTING ATPASE HMA2-RELATED"/>
    <property type="match status" value="1"/>
</dbReference>
<sequence>MTNNIKKYRLLNVLYIVIVLIFFLFSFTQSSHLFRLVTLFLAWIPVAWGALKELKKKNWLGSELFFVLAAVVALIGDEELAMTVVLLVVLIAEYFEDIVEERTGNAIENLLKLIPDSALVQENGREKILAIADVWPGMTVIIKTGSGIPVDGRVVHGEAEVNEASLTGESAPQTKKSGDMVFAGTFLETGGLMVKTEKIGENTMFGRIRRLMEEAEKRKAKIQILADKVTFILTPLLVLFIGGVWWITKDIKLVITLLVFGSPIELALVTPMAILAGTVSAFRQGAVIKGGLALERFAKIDALVLDKTGTLTIGKPRVISVQSVDPKYSEQDVIRMAAIAEKMSGHVLSSAVLAKAESEHILVPDPDSYEYVSGHGATATYKGQHIRLGSQHFMEDINHGNIDKATLPMCADSEAFHSSFYLSCDDKLCGMICVADELRDNGKSIIEHFKQDGIKKIVLLSGDRDEVVKDVAKKLGIDEAYGGVLPDAKLKKIQELQKQGYTVAMIGDGVNDAPALKAADVGIAMGAMGMEPAIEASDIALMSNDLKKVISVHELSRRVIRTIKQNIILGLGFTHGLGMILALLHILNPIQAAFFHAVPDLLILFNSGRLLR</sequence>
<organism evidence="10 11">
    <name type="scientific">Candidatus Magasanikbacteria bacterium RIFOXYD2_FULL_36_9</name>
    <dbReference type="NCBI Taxonomy" id="1798707"/>
    <lineage>
        <taxon>Bacteria</taxon>
        <taxon>Candidatus Magasanikiibacteriota</taxon>
    </lineage>
</organism>
<evidence type="ECO:0000256" key="2">
    <source>
        <dbReference type="ARBA" id="ARBA00006024"/>
    </source>
</evidence>
<evidence type="ECO:0000259" key="9">
    <source>
        <dbReference type="Pfam" id="PF00122"/>
    </source>
</evidence>
<dbReference type="PRINTS" id="PR00119">
    <property type="entry name" value="CATATPASE"/>
</dbReference>
<dbReference type="Gene3D" id="3.40.50.1000">
    <property type="entry name" value="HAD superfamily/HAD-like"/>
    <property type="match status" value="1"/>
</dbReference>
<dbReference type="GO" id="GO:0019829">
    <property type="term" value="F:ATPase-coupled monoatomic cation transmembrane transporter activity"/>
    <property type="evidence" value="ECO:0007669"/>
    <property type="project" value="InterPro"/>
</dbReference>
<keyword evidence="8" id="KW-0067">ATP-binding</keyword>
<evidence type="ECO:0000313" key="11">
    <source>
        <dbReference type="Proteomes" id="UP000178490"/>
    </source>
</evidence>
<keyword evidence="3 8" id="KW-0812">Transmembrane</keyword>
<proteinExistence type="inferred from homology"/>
<dbReference type="Pfam" id="PF00702">
    <property type="entry name" value="Hydrolase"/>
    <property type="match status" value="1"/>
</dbReference>
<dbReference type="InterPro" id="IPR059000">
    <property type="entry name" value="ATPase_P-type_domA"/>
</dbReference>
<dbReference type="GO" id="GO:0016887">
    <property type="term" value="F:ATP hydrolysis activity"/>
    <property type="evidence" value="ECO:0007669"/>
    <property type="project" value="InterPro"/>
</dbReference>
<name>A0A1F6P0C6_9BACT</name>
<evidence type="ECO:0000256" key="1">
    <source>
        <dbReference type="ARBA" id="ARBA00004370"/>
    </source>
</evidence>
<keyword evidence="4 8" id="KW-0479">Metal-binding</keyword>
<feature type="transmembrane region" description="Helical" evidence="8">
    <location>
        <begin position="253"/>
        <end position="275"/>
    </location>
</feature>
<feature type="transmembrane region" description="Helical" evidence="8">
    <location>
        <begin position="33"/>
        <end position="51"/>
    </location>
</feature>
<dbReference type="NCBIfam" id="TIGR01494">
    <property type="entry name" value="ATPase_P-type"/>
    <property type="match status" value="1"/>
</dbReference>
<evidence type="ECO:0000256" key="7">
    <source>
        <dbReference type="ARBA" id="ARBA00023136"/>
    </source>
</evidence>
<dbReference type="Gene3D" id="3.40.1110.10">
    <property type="entry name" value="Calcium-transporting ATPase, cytoplasmic domain N"/>
    <property type="match status" value="1"/>
</dbReference>
<dbReference type="GO" id="GO:0046872">
    <property type="term" value="F:metal ion binding"/>
    <property type="evidence" value="ECO:0007669"/>
    <property type="project" value="UniProtKB-KW"/>
</dbReference>
<dbReference type="SFLD" id="SFLDG00002">
    <property type="entry name" value="C1.7:_P-type_atpase_like"/>
    <property type="match status" value="1"/>
</dbReference>
<feature type="non-terminal residue" evidence="10">
    <location>
        <position position="612"/>
    </location>
</feature>
<dbReference type="SUPFAM" id="SSF81653">
    <property type="entry name" value="Calcium ATPase, transduction domain A"/>
    <property type="match status" value="1"/>
</dbReference>
<dbReference type="InterPro" id="IPR008250">
    <property type="entry name" value="ATPase_P-typ_transduc_dom_A_sf"/>
</dbReference>
<dbReference type="Gene3D" id="2.70.150.10">
    <property type="entry name" value="Calcium-transporting ATPase, cytoplasmic transduction domain A"/>
    <property type="match status" value="1"/>
</dbReference>
<gene>
    <name evidence="10" type="ORF">A2537_01755</name>
</gene>
<comment type="similarity">
    <text evidence="2 8">Belongs to the cation transport ATPase (P-type) (TC 3.A.3) family. Type IB subfamily.</text>
</comment>
<feature type="domain" description="P-type ATPase A" evidence="9">
    <location>
        <begin position="112"/>
        <end position="213"/>
    </location>
</feature>
<feature type="transmembrane region" description="Helical" evidence="8">
    <location>
        <begin position="229"/>
        <end position="247"/>
    </location>
</feature>
<dbReference type="Proteomes" id="UP000178490">
    <property type="component" value="Unassembled WGS sequence"/>
</dbReference>
<evidence type="ECO:0000313" key="10">
    <source>
        <dbReference type="EMBL" id="OGH89625.1"/>
    </source>
</evidence>
<dbReference type="InterPro" id="IPR027256">
    <property type="entry name" value="P-typ_ATPase_IB"/>
</dbReference>
<accession>A0A1F6P0C6</accession>
<keyword evidence="8" id="KW-0547">Nucleotide-binding</keyword>
<dbReference type="PROSITE" id="PS00154">
    <property type="entry name" value="ATPASE_E1_E2"/>
    <property type="match status" value="1"/>
</dbReference>
<evidence type="ECO:0000256" key="5">
    <source>
        <dbReference type="ARBA" id="ARBA00022967"/>
    </source>
</evidence>
<dbReference type="PANTHER" id="PTHR48085:SF5">
    <property type="entry name" value="CADMIUM_ZINC-TRANSPORTING ATPASE HMA4-RELATED"/>
    <property type="match status" value="1"/>
</dbReference>
<dbReference type="InterPro" id="IPR044492">
    <property type="entry name" value="P_typ_ATPase_HD_dom"/>
</dbReference>
<keyword evidence="8" id="KW-1003">Cell membrane</keyword>
<evidence type="ECO:0000256" key="4">
    <source>
        <dbReference type="ARBA" id="ARBA00022723"/>
    </source>
</evidence>
<evidence type="ECO:0000256" key="6">
    <source>
        <dbReference type="ARBA" id="ARBA00022989"/>
    </source>
</evidence>
<feature type="transmembrane region" description="Helical" evidence="8">
    <location>
        <begin position="567"/>
        <end position="587"/>
    </location>
</feature>
<evidence type="ECO:0000256" key="8">
    <source>
        <dbReference type="RuleBase" id="RU362081"/>
    </source>
</evidence>
<dbReference type="InterPro" id="IPR051014">
    <property type="entry name" value="Cation_Transport_ATPase_IB"/>
</dbReference>
<dbReference type="InterPro" id="IPR023298">
    <property type="entry name" value="ATPase_P-typ_TM_dom_sf"/>
</dbReference>
<dbReference type="GO" id="GO:0005886">
    <property type="term" value="C:plasma membrane"/>
    <property type="evidence" value="ECO:0007669"/>
    <property type="project" value="UniProtKB-SubCell"/>
</dbReference>
<keyword evidence="7 8" id="KW-0472">Membrane</keyword>
<dbReference type="InterPro" id="IPR036412">
    <property type="entry name" value="HAD-like_sf"/>
</dbReference>
<keyword evidence="6 8" id="KW-1133">Transmembrane helix</keyword>
<dbReference type="SFLD" id="SFLDF00027">
    <property type="entry name" value="p-type_atpase"/>
    <property type="match status" value="1"/>
</dbReference>
<protein>
    <recommendedName>
        <fullName evidence="9">P-type ATPase A domain-containing protein</fullName>
    </recommendedName>
</protein>
<keyword evidence="5" id="KW-1278">Translocase</keyword>
<feature type="transmembrane region" description="Helical" evidence="8">
    <location>
        <begin position="9"/>
        <end position="27"/>
    </location>
</feature>
<evidence type="ECO:0000256" key="3">
    <source>
        <dbReference type="ARBA" id="ARBA00022692"/>
    </source>
</evidence>
<dbReference type="InterPro" id="IPR023214">
    <property type="entry name" value="HAD_sf"/>
</dbReference>